<dbReference type="PANTHER" id="PTHR37835">
    <property type="entry name" value="ALPHA-CLOSTRIPAIN"/>
    <property type="match status" value="1"/>
</dbReference>
<organism evidence="1 2">
    <name type="scientific">Alistipes communis</name>
    <dbReference type="NCBI Taxonomy" id="2585118"/>
    <lineage>
        <taxon>Bacteria</taxon>
        <taxon>Pseudomonadati</taxon>
        <taxon>Bacteroidota</taxon>
        <taxon>Bacteroidia</taxon>
        <taxon>Bacteroidales</taxon>
        <taxon>Rikenellaceae</taxon>
        <taxon>Alistipes</taxon>
    </lineage>
</organism>
<reference evidence="2" key="1">
    <citation type="submission" date="2019-06" db="EMBL/GenBank/DDBJ databases">
        <title>Alistipes onderdonkii subsp. vulgaris subsp. nov., Alistipes dispar sp. nov. and Alistipes communis sp. nov., isolated from human faeces, and creation of Alistipes onderdonkii subsp. onderdonkii subsp. nov.</title>
        <authorList>
            <person name="Sakamoto M."/>
            <person name="Ikeyama N."/>
            <person name="Ogata Y."/>
            <person name="Suda W."/>
            <person name="Iino T."/>
            <person name="Hattori M."/>
            <person name="Ohkuma M."/>
        </authorList>
    </citation>
    <scope>NUCLEOTIDE SEQUENCE [LARGE SCALE GENOMIC DNA]</scope>
    <source>
        <strain evidence="2">5CBH24</strain>
    </source>
</reference>
<evidence type="ECO:0008006" key="3">
    <source>
        <dbReference type="Google" id="ProtNLM"/>
    </source>
</evidence>
<evidence type="ECO:0000313" key="1">
    <source>
        <dbReference type="EMBL" id="BBL05291.1"/>
    </source>
</evidence>
<dbReference type="InterPro" id="IPR005077">
    <property type="entry name" value="Peptidase_C11"/>
</dbReference>
<dbReference type="Pfam" id="PF03415">
    <property type="entry name" value="Peptidase_C11"/>
    <property type="match status" value="1"/>
</dbReference>
<dbReference type="GeneID" id="78343312"/>
<dbReference type="AlphaFoldDB" id="A0A4Y1WWG0"/>
<gene>
    <name evidence="1" type="ORF">A5CBH24_26040</name>
</gene>
<dbReference type="PANTHER" id="PTHR37835:SF1">
    <property type="entry name" value="ALPHA-CLOSTRIPAIN"/>
    <property type="match status" value="1"/>
</dbReference>
<dbReference type="PROSITE" id="PS51257">
    <property type="entry name" value="PROKAR_LIPOPROTEIN"/>
    <property type="match status" value="1"/>
</dbReference>
<dbReference type="RefSeq" id="WP_141413464.1">
    <property type="nucleotide sequence ID" value="NZ_AP019735.1"/>
</dbReference>
<proteinExistence type="predicted"/>
<dbReference type="Proteomes" id="UP000318946">
    <property type="component" value="Chromosome"/>
</dbReference>
<sequence length="501" mass="55848">MEKRQKIRGLALGLLCAAFALSGCERSEEEPLALLTLDKERIVFDNPAEGETAQAVLRIEADRRWSVGFIGNGHDCRVSVLSGEAGVHELRIETSETNTGRDLHRLGQLTVALDDGSANRTVDLQQRPQAARQTLLMYFCGTDLYSYYKNNLSDVAKALSRNILPLGRIVAFTQPAAGEGYVVEYRYDEAANACERDTLIRYTPLPGRTTDPAVMERILGDMAAAAPAERFGLHLASHAKGWLPASIESSSWLRSNARRTDDLWRKIPGAAETRWFGHDRGRYMDISELAAAIDGSGVRFDYLLFDACFMSSVEALYDLRRAADYIVASPCEVMAHGFPYDTVIPSLFADDGARYDLAAACRNVYEYYNAVDSYKSGCATLTVCDELEGLATALHDINAGATKAVDATTLQSYDGMETHQFYDLEEYALALTADDARGQAFVQQMERCFPPEGRFHTAQFFSVYNNRMNDIRYYSGVTTYAPAETYRNEWQQTAWYAATKR</sequence>
<keyword evidence="2" id="KW-1185">Reference proteome</keyword>
<name>A0A4Y1WWG0_9BACT</name>
<dbReference type="OrthoDB" id="5507507at2"/>
<protein>
    <recommendedName>
        <fullName evidence="3">Clostripain</fullName>
    </recommendedName>
</protein>
<dbReference type="EMBL" id="AP019735">
    <property type="protein sequence ID" value="BBL05291.1"/>
    <property type="molecule type" value="Genomic_DNA"/>
</dbReference>
<accession>A0A4Y1WWG0</accession>
<dbReference type="KEGG" id="acou:A5CBH24_26040"/>
<dbReference type="Gene3D" id="3.40.50.11970">
    <property type="match status" value="1"/>
</dbReference>
<evidence type="ECO:0000313" key="2">
    <source>
        <dbReference type="Proteomes" id="UP000318946"/>
    </source>
</evidence>